<proteinExistence type="inferred from homology"/>
<keyword evidence="7" id="KW-0732">Signal</keyword>
<dbReference type="EMBL" id="WTYA01000005">
    <property type="protein sequence ID" value="MXP28814.1"/>
    <property type="molecule type" value="Genomic_DNA"/>
</dbReference>
<dbReference type="Pfam" id="PF00675">
    <property type="entry name" value="Peptidase_M16"/>
    <property type="match status" value="1"/>
</dbReference>
<evidence type="ECO:0000256" key="5">
    <source>
        <dbReference type="ARBA" id="ARBA00023049"/>
    </source>
</evidence>
<evidence type="ECO:0000259" key="9">
    <source>
        <dbReference type="Pfam" id="PF05193"/>
    </source>
</evidence>
<sequence length="1010" mass="109427">MTFLPRAQRRLALLLPSAALLLSQPGVAQTAKPAAVPAPAATAAPDLPAPKYIQPAGTTPWIYRGSDVPQDKEWVFGEMPNGVRYAVRKNGVPPGQVSIRVRIDAGSLYEKPSERGYAHLLEHLVFRESKYLGFAQAIPTWQRLGATFGSDTNAQTSPTSTVFQLDLPNIDDAKLDESMKLLSGMIEGPTLSERDVTTERPIVLAEKRENSGAAQRSADKIRETLFNGQLLASRTPIGTDATIDAATSKSIKAFYNRWYRPENTVVVAVGDMDPKLLAAAIEKYFGEWKGKGRPTPAPSFGEPTAPAGADPAHPVGKTAVIVEPDLPRTLTYAWLRPWHKVNDTIAYNQGILRDQLALAIINRRLETHARAGGSYLYAQVGQDKVSRSADITSVSLAPLTGDWQKSLDDVRSVIADARDNPPSKAEMDREIAELQQVFQSAVAERSVQAGSKLADDIVNAVDIRESVASPETVLKVFDGMKDTITPKQILDSTRRLFSGTVMRAAYVTPKQGEATDEQLRDALLAKVKPDASSRLSVKPVSFAKLPAIGKPGTIVKDAPIGVLDIEQINFANGAKVLLWPNDAEPGRVSVKVRFGGGYRSFSPNDTAYIALGKMALVGSGEATLNQDDLDQISTGRKMGFNFDIDDGTFSFSAQTRQEDLADQLYLFAAKLALPQWDKAPVIRAKAAATLAYDSYSTSPAGVLSRDLDSLERNGDPRYAYPTKAQLAAATPEGFEKVWAPLLKQGPLEVLVFGDFKRDEAIEALKKTFGALPPRQPLPADVAARVPDFPDSGKTVVLHHRGDPNQAAAVIAWPTGGGVSGIRESRQLEILTQVFNNRLLDAMREKAGASYSPVVRSDWPTDINGGGNITALAQLQPKDVPIFFREADRIAQDLTKAPPTADELERVTEPLRQYVSRASTGNLFWLYQLEGSTVDPRRIAYLRTLLGDYSQTTPQIMEALAHKYFGGKQGWRLAIIPEGQTLASAPAPSGSDGDASTKQPAAKASAKPVGR</sequence>
<feature type="signal peptide" evidence="7">
    <location>
        <begin position="1"/>
        <end position="28"/>
    </location>
</feature>
<dbReference type="AlphaFoldDB" id="A0A845AGP3"/>
<dbReference type="InterPro" id="IPR011249">
    <property type="entry name" value="Metalloenz_LuxS/M16"/>
</dbReference>
<comment type="similarity">
    <text evidence="1">Belongs to the peptidase M16 family.</text>
</comment>
<evidence type="ECO:0000313" key="11">
    <source>
        <dbReference type="Proteomes" id="UP000439780"/>
    </source>
</evidence>
<comment type="caution">
    <text evidence="10">The sequence shown here is derived from an EMBL/GenBank/DDBJ whole genome shotgun (WGS) entry which is preliminary data.</text>
</comment>
<dbReference type="SUPFAM" id="SSF63411">
    <property type="entry name" value="LuxS/MPP-like metallohydrolase"/>
    <property type="match status" value="4"/>
</dbReference>
<evidence type="ECO:0000259" key="8">
    <source>
        <dbReference type="Pfam" id="PF00675"/>
    </source>
</evidence>
<evidence type="ECO:0000313" key="10">
    <source>
        <dbReference type="EMBL" id="MXP28814.1"/>
    </source>
</evidence>
<dbReference type="PANTHER" id="PTHR43690">
    <property type="entry name" value="NARDILYSIN"/>
    <property type="match status" value="1"/>
</dbReference>
<dbReference type="Gene3D" id="3.30.830.10">
    <property type="entry name" value="Metalloenzyme, LuxS/M16 peptidase-like"/>
    <property type="match status" value="4"/>
</dbReference>
<name>A0A845AGP3_9SPHN</name>
<keyword evidence="5" id="KW-0482">Metalloprotease</keyword>
<dbReference type="GO" id="GO:0006508">
    <property type="term" value="P:proteolysis"/>
    <property type="evidence" value="ECO:0007669"/>
    <property type="project" value="UniProtKB-KW"/>
</dbReference>
<keyword evidence="11" id="KW-1185">Reference proteome</keyword>
<feature type="region of interest" description="Disordered" evidence="6">
    <location>
        <begin position="981"/>
        <end position="1010"/>
    </location>
</feature>
<accession>A0A845AGP3</accession>
<dbReference type="GO" id="GO:0008237">
    <property type="term" value="F:metallopeptidase activity"/>
    <property type="evidence" value="ECO:0007669"/>
    <property type="project" value="UniProtKB-KW"/>
</dbReference>
<evidence type="ECO:0000256" key="1">
    <source>
        <dbReference type="ARBA" id="ARBA00007261"/>
    </source>
</evidence>
<dbReference type="Pfam" id="PF05193">
    <property type="entry name" value="Peptidase_M16_C"/>
    <property type="match status" value="2"/>
</dbReference>
<keyword evidence="2" id="KW-0645">Protease</keyword>
<feature type="domain" description="Peptidase M16 N-terminal" evidence="8">
    <location>
        <begin position="96"/>
        <end position="231"/>
    </location>
</feature>
<evidence type="ECO:0000256" key="2">
    <source>
        <dbReference type="ARBA" id="ARBA00022670"/>
    </source>
</evidence>
<dbReference type="GO" id="GO:0046872">
    <property type="term" value="F:metal ion binding"/>
    <property type="evidence" value="ECO:0007669"/>
    <property type="project" value="InterPro"/>
</dbReference>
<evidence type="ECO:0000256" key="4">
    <source>
        <dbReference type="ARBA" id="ARBA00022833"/>
    </source>
</evidence>
<feature type="region of interest" description="Disordered" evidence="6">
    <location>
        <begin position="292"/>
        <end position="314"/>
    </location>
</feature>
<evidence type="ECO:0000256" key="6">
    <source>
        <dbReference type="SAM" id="MobiDB-lite"/>
    </source>
</evidence>
<dbReference type="InterPro" id="IPR050626">
    <property type="entry name" value="Peptidase_M16"/>
</dbReference>
<dbReference type="PANTHER" id="PTHR43690:SF17">
    <property type="entry name" value="PROTEIN YHJJ"/>
    <property type="match status" value="1"/>
</dbReference>
<evidence type="ECO:0000256" key="3">
    <source>
        <dbReference type="ARBA" id="ARBA00022801"/>
    </source>
</evidence>
<feature type="chain" id="PRO_5032622076" evidence="7">
    <location>
        <begin position="29"/>
        <end position="1010"/>
    </location>
</feature>
<protein>
    <submittedName>
        <fullName evidence="10">Insulinase family protein</fullName>
    </submittedName>
</protein>
<feature type="domain" description="Peptidase M16 C-terminal" evidence="9">
    <location>
        <begin position="747"/>
        <end position="906"/>
    </location>
</feature>
<dbReference type="InterPro" id="IPR007863">
    <property type="entry name" value="Peptidase_M16_C"/>
</dbReference>
<dbReference type="RefSeq" id="WP_160753087.1">
    <property type="nucleotide sequence ID" value="NZ_WTYA01000005.1"/>
</dbReference>
<feature type="domain" description="Peptidase M16 C-terminal" evidence="9">
    <location>
        <begin position="247"/>
        <end position="433"/>
    </location>
</feature>
<keyword evidence="4" id="KW-0862">Zinc</keyword>
<dbReference type="OrthoDB" id="9811314at2"/>
<dbReference type="Proteomes" id="UP000439780">
    <property type="component" value="Unassembled WGS sequence"/>
</dbReference>
<gene>
    <name evidence="10" type="ORF">GRI58_08265</name>
</gene>
<organism evidence="10 11">
    <name type="scientific">Qipengyuania algicida</name>
    <dbReference type="NCBI Taxonomy" id="1836209"/>
    <lineage>
        <taxon>Bacteria</taxon>
        <taxon>Pseudomonadati</taxon>
        <taxon>Pseudomonadota</taxon>
        <taxon>Alphaproteobacteria</taxon>
        <taxon>Sphingomonadales</taxon>
        <taxon>Erythrobacteraceae</taxon>
        <taxon>Qipengyuania</taxon>
    </lineage>
</organism>
<dbReference type="InterPro" id="IPR011765">
    <property type="entry name" value="Pept_M16_N"/>
</dbReference>
<evidence type="ECO:0000256" key="7">
    <source>
        <dbReference type="SAM" id="SignalP"/>
    </source>
</evidence>
<reference evidence="10 11" key="1">
    <citation type="submission" date="2019-12" db="EMBL/GenBank/DDBJ databases">
        <title>Genomic-based taxomic classification of the family Erythrobacteraceae.</title>
        <authorList>
            <person name="Xu L."/>
        </authorList>
    </citation>
    <scope>NUCLEOTIDE SEQUENCE [LARGE SCALE GENOMIC DNA]</scope>
    <source>
        <strain evidence="10 11">KEMB 9005-328</strain>
    </source>
</reference>
<keyword evidence="3" id="KW-0378">Hydrolase</keyword>